<keyword evidence="1" id="KW-0812">Transmembrane</keyword>
<feature type="transmembrane region" description="Helical" evidence="1">
    <location>
        <begin position="203"/>
        <end position="221"/>
    </location>
</feature>
<dbReference type="CDD" id="cd13926">
    <property type="entry name" value="N-acetylmuramidase_GH108"/>
    <property type="match status" value="1"/>
</dbReference>
<feature type="domain" description="TtsA-like Glycoside hydrolase family 108" evidence="2">
    <location>
        <begin position="11"/>
        <end position="94"/>
    </location>
</feature>
<evidence type="ECO:0000313" key="5">
    <source>
        <dbReference type="Proteomes" id="UP000588017"/>
    </source>
</evidence>
<dbReference type="InterPro" id="IPR008565">
    <property type="entry name" value="TtsA-like_GH18_dom"/>
</dbReference>
<dbReference type="Pfam" id="PF05838">
    <property type="entry name" value="Glyco_hydro_108"/>
    <property type="match status" value="1"/>
</dbReference>
<dbReference type="Gene3D" id="1.20.141.10">
    <property type="entry name" value="Chitosanase, subunit A, domain 1"/>
    <property type="match status" value="1"/>
</dbReference>
<evidence type="ECO:0000313" key="4">
    <source>
        <dbReference type="EMBL" id="MBB6168361.1"/>
    </source>
</evidence>
<proteinExistence type="predicted"/>
<dbReference type="InterPro" id="IPR018537">
    <property type="entry name" value="Peptidoglycan-bd_3"/>
</dbReference>
<reference evidence="4 5" key="1">
    <citation type="submission" date="2020-08" db="EMBL/GenBank/DDBJ databases">
        <title>Genomic Encyclopedia of Type Strains, Phase IV (KMG-IV): sequencing the most valuable type-strain genomes for metagenomic binning, comparative biology and taxonomic classification.</title>
        <authorList>
            <person name="Goeker M."/>
        </authorList>
    </citation>
    <scope>NUCLEOTIDE SEQUENCE [LARGE SCALE GENOMIC DNA]</scope>
    <source>
        <strain evidence="4 5">DSM 101465</strain>
    </source>
</reference>
<keyword evidence="1" id="KW-1133">Transmembrane helix</keyword>
<dbReference type="RefSeq" id="WP_183334675.1">
    <property type="nucleotide sequence ID" value="NZ_BMHX01000004.1"/>
</dbReference>
<name>A0A841K7C3_9HYPH</name>
<feature type="domain" description="Peptidoglycan binding" evidence="3">
    <location>
        <begin position="97"/>
        <end position="159"/>
    </location>
</feature>
<keyword evidence="1" id="KW-0472">Membrane</keyword>
<dbReference type="Pfam" id="PF09374">
    <property type="entry name" value="PG_binding_3"/>
    <property type="match status" value="1"/>
</dbReference>
<dbReference type="SUPFAM" id="SSF53955">
    <property type="entry name" value="Lysozyme-like"/>
    <property type="match status" value="1"/>
</dbReference>
<dbReference type="InterPro" id="IPR023346">
    <property type="entry name" value="Lysozyme-like_dom_sf"/>
</dbReference>
<evidence type="ECO:0000259" key="2">
    <source>
        <dbReference type="Pfam" id="PF05838"/>
    </source>
</evidence>
<dbReference type="Proteomes" id="UP000588017">
    <property type="component" value="Unassembled WGS sequence"/>
</dbReference>
<accession>A0A841K7C3</accession>
<sequence>MAIASFDEALESVFAFEGGYVDHPLDPGGATKFGITRATLRRVRGRDVALAEVMALTRHEAAVIYRQHYWLAVRADELPAGVDLVVFDAAVHSGPARAVRLLQQVAGVAADGRVGPVTLAAVAAQPAIPLIERYCAARLGFLEQLRHFRFFRRGWRRRVEQVEKRAKQLAAQAAATPGTMSSHTAGKGRDMSDTKSIFMSRTVWANAVGMVAILLSLVGVETDGIDTGAFTDALLQIVAGVSFVVSTVFRVIATNRLGR</sequence>
<comment type="caution">
    <text evidence="4">The sequence shown here is derived from an EMBL/GenBank/DDBJ whole genome shotgun (WGS) entry which is preliminary data.</text>
</comment>
<evidence type="ECO:0000259" key="3">
    <source>
        <dbReference type="Pfam" id="PF09374"/>
    </source>
</evidence>
<gene>
    <name evidence="4" type="ORF">HNQ73_001991</name>
</gene>
<protein>
    <submittedName>
        <fullName evidence="4">Lysozyme family protein</fullName>
    </submittedName>
</protein>
<organism evidence="4 5">
    <name type="scientific">Chelatococcus composti</name>
    <dbReference type="NCBI Taxonomy" id="1743235"/>
    <lineage>
        <taxon>Bacteria</taxon>
        <taxon>Pseudomonadati</taxon>
        <taxon>Pseudomonadota</taxon>
        <taxon>Alphaproteobacteria</taxon>
        <taxon>Hyphomicrobiales</taxon>
        <taxon>Chelatococcaceae</taxon>
        <taxon>Chelatococcus</taxon>
    </lineage>
</organism>
<evidence type="ECO:0000256" key="1">
    <source>
        <dbReference type="SAM" id="Phobius"/>
    </source>
</evidence>
<feature type="transmembrane region" description="Helical" evidence="1">
    <location>
        <begin position="233"/>
        <end position="253"/>
    </location>
</feature>
<dbReference type="EMBL" id="JACHEH010000004">
    <property type="protein sequence ID" value="MBB6168361.1"/>
    <property type="molecule type" value="Genomic_DNA"/>
</dbReference>
<keyword evidence="5" id="KW-1185">Reference proteome</keyword>
<dbReference type="AlphaFoldDB" id="A0A841K7C3"/>